<dbReference type="Gene3D" id="3.90.79.10">
    <property type="entry name" value="Nucleoside Triphosphate Pyrophosphohydrolase"/>
    <property type="match status" value="1"/>
</dbReference>
<dbReference type="Pfam" id="PF00293">
    <property type="entry name" value="NUDIX"/>
    <property type="match status" value="1"/>
</dbReference>
<accession>A0ABR2ZWZ1</accession>
<dbReference type="PANTHER" id="PTHR21340">
    <property type="entry name" value="DIADENOSINE 5,5-P1,P4-TETRAPHOSPHATE PYROPHOSPHOHYDROLASE MUTT"/>
    <property type="match status" value="1"/>
</dbReference>
<evidence type="ECO:0000256" key="1">
    <source>
        <dbReference type="ARBA" id="ARBA00022801"/>
    </source>
</evidence>
<feature type="domain" description="Nudix hydrolase" evidence="2">
    <location>
        <begin position="15"/>
        <end position="166"/>
    </location>
</feature>
<keyword evidence="1" id="KW-0378">Hydrolase</keyword>
<sequence length="174" mass="19431">MPTSLTIESPSFSDQFVISCGTVTLDLQLGKALLIRWNKNGEIMLPKGRKNIGESLYDAALRETLEETGYKATSLPLPVATLSTPKTDTDDGLPHTEPIAVNQRFSPKKQLKIIFWFAAQADSTQPRQMGSQQEDEDFEPLWTPVGEVDQTLTFDEDRQIAQKVIDGARHLINE</sequence>
<dbReference type="InterPro" id="IPR051325">
    <property type="entry name" value="Nudix_hydrolase_domain"/>
</dbReference>
<reference evidence="3 4" key="1">
    <citation type="submission" date="2024-05" db="EMBL/GenBank/DDBJ databases">
        <title>A draft genome resource for the thread blight pathogen Marasmius tenuissimus strain MS-2.</title>
        <authorList>
            <person name="Yulfo-Soto G.E."/>
            <person name="Baruah I.K."/>
            <person name="Amoako-Attah I."/>
            <person name="Bukari Y."/>
            <person name="Meinhardt L.W."/>
            <person name="Bailey B.A."/>
            <person name="Cohen S.P."/>
        </authorList>
    </citation>
    <scope>NUCLEOTIDE SEQUENCE [LARGE SCALE GENOMIC DNA]</scope>
    <source>
        <strain evidence="3 4">MS-2</strain>
    </source>
</reference>
<evidence type="ECO:0000313" key="3">
    <source>
        <dbReference type="EMBL" id="KAL0066180.1"/>
    </source>
</evidence>
<proteinExistence type="predicted"/>
<dbReference type="Proteomes" id="UP001437256">
    <property type="component" value="Unassembled WGS sequence"/>
</dbReference>
<name>A0ABR2ZWZ1_9AGAR</name>
<protein>
    <recommendedName>
        <fullName evidence="2">Nudix hydrolase domain-containing protein</fullName>
    </recommendedName>
</protein>
<comment type="caution">
    <text evidence="3">The sequence shown here is derived from an EMBL/GenBank/DDBJ whole genome shotgun (WGS) entry which is preliminary data.</text>
</comment>
<dbReference type="PROSITE" id="PS51462">
    <property type="entry name" value="NUDIX"/>
    <property type="match status" value="1"/>
</dbReference>
<dbReference type="PROSITE" id="PS00893">
    <property type="entry name" value="NUDIX_BOX"/>
    <property type="match status" value="1"/>
</dbReference>
<dbReference type="InterPro" id="IPR020084">
    <property type="entry name" value="NUDIX_hydrolase_CS"/>
</dbReference>
<evidence type="ECO:0000313" key="4">
    <source>
        <dbReference type="Proteomes" id="UP001437256"/>
    </source>
</evidence>
<evidence type="ECO:0000259" key="2">
    <source>
        <dbReference type="PROSITE" id="PS51462"/>
    </source>
</evidence>
<dbReference type="InterPro" id="IPR000086">
    <property type="entry name" value="NUDIX_hydrolase_dom"/>
</dbReference>
<organism evidence="3 4">
    <name type="scientific">Marasmius tenuissimus</name>
    <dbReference type="NCBI Taxonomy" id="585030"/>
    <lineage>
        <taxon>Eukaryota</taxon>
        <taxon>Fungi</taxon>
        <taxon>Dikarya</taxon>
        <taxon>Basidiomycota</taxon>
        <taxon>Agaricomycotina</taxon>
        <taxon>Agaricomycetes</taxon>
        <taxon>Agaricomycetidae</taxon>
        <taxon>Agaricales</taxon>
        <taxon>Marasmiineae</taxon>
        <taxon>Marasmiaceae</taxon>
        <taxon>Marasmius</taxon>
    </lineage>
</organism>
<gene>
    <name evidence="3" type="ORF">AAF712_006805</name>
</gene>
<dbReference type="InterPro" id="IPR015797">
    <property type="entry name" value="NUDIX_hydrolase-like_dom_sf"/>
</dbReference>
<dbReference type="PANTHER" id="PTHR21340:SF0">
    <property type="entry name" value="BIS(5'-NUCLEOSYL)-TETRAPHOSPHATASE [ASYMMETRICAL]"/>
    <property type="match status" value="1"/>
</dbReference>
<dbReference type="EMBL" id="JBBXMP010000038">
    <property type="protein sequence ID" value="KAL0066180.1"/>
    <property type="molecule type" value="Genomic_DNA"/>
</dbReference>
<dbReference type="SUPFAM" id="SSF55811">
    <property type="entry name" value="Nudix"/>
    <property type="match status" value="1"/>
</dbReference>
<keyword evidence="4" id="KW-1185">Reference proteome</keyword>